<dbReference type="SUPFAM" id="SSF53955">
    <property type="entry name" value="Lysozyme-like"/>
    <property type="match status" value="1"/>
</dbReference>
<keyword evidence="13" id="KW-1185">Reference proteome</keyword>
<dbReference type="GO" id="GO:0008658">
    <property type="term" value="F:penicillin binding"/>
    <property type="evidence" value="ECO:0007669"/>
    <property type="project" value="InterPro"/>
</dbReference>
<evidence type="ECO:0000259" key="10">
    <source>
        <dbReference type="Pfam" id="PF00905"/>
    </source>
</evidence>
<dbReference type="Pfam" id="PF00905">
    <property type="entry name" value="Transpeptidase"/>
    <property type="match status" value="1"/>
</dbReference>
<dbReference type="AlphaFoldDB" id="A0A316ADU4"/>
<dbReference type="InterPro" id="IPR001460">
    <property type="entry name" value="PCN-bd_Tpept"/>
</dbReference>
<feature type="compositionally biased region" description="Low complexity" evidence="9">
    <location>
        <begin position="682"/>
        <end position="691"/>
    </location>
</feature>
<feature type="region of interest" description="Disordered" evidence="9">
    <location>
        <begin position="632"/>
        <end position="754"/>
    </location>
</feature>
<dbReference type="GO" id="GO:0008955">
    <property type="term" value="F:peptidoglycan glycosyltransferase activity"/>
    <property type="evidence" value="ECO:0007669"/>
    <property type="project" value="UniProtKB-EC"/>
</dbReference>
<evidence type="ECO:0000256" key="1">
    <source>
        <dbReference type="ARBA" id="ARBA00022645"/>
    </source>
</evidence>
<evidence type="ECO:0000256" key="7">
    <source>
        <dbReference type="ARBA" id="ARBA00034000"/>
    </source>
</evidence>
<keyword evidence="5" id="KW-0378">Hydrolase</keyword>
<dbReference type="InterPro" id="IPR050396">
    <property type="entry name" value="Glycosyltr_51/Transpeptidase"/>
</dbReference>
<dbReference type="GO" id="GO:0009252">
    <property type="term" value="P:peptidoglycan biosynthetic process"/>
    <property type="evidence" value="ECO:0007669"/>
    <property type="project" value="TreeGrafter"/>
</dbReference>
<evidence type="ECO:0000256" key="8">
    <source>
        <dbReference type="ARBA" id="ARBA00049902"/>
    </source>
</evidence>
<feature type="compositionally biased region" description="Gly residues" evidence="9">
    <location>
        <begin position="692"/>
        <end position="704"/>
    </location>
</feature>
<evidence type="ECO:0000256" key="9">
    <source>
        <dbReference type="SAM" id="MobiDB-lite"/>
    </source>
</evidence>
<evidence type="ECO:0000256" key="5">
    <source>
        <dbReference type="ARBA" id="ARBA00022801"/>
    </source>
</evidence>
<dbReference type="PANTHER" id="PTHR32282:SF34">
    <property type="entry name" value="PENICILLIN-BINDING PROTEIN 1A"/>
    <property type="match status" value="1"/>
</dbReference>
<evidence type="ECO:0000256" key="2">
    <source>
        <dbReference type="ARBA" id="ARBA00022670"/>
    </source>
</evidence>
<dbReference type="InterPro" id="IPR023346">
    <property type="entry name" value="Lysozyme-like_dom_sf"/>
</dbReference>
<dbReference type="InterPro" id="IPR001264">
    <property type="entry name" value="Glyco_trans_51"/>
</dbReference>
<accession>A0A316ADU4</accession>
<proteinExistence type="predicted"/>
<organism evidence="12 13">
    <name type="scientific">Quadrisphaera granulorum</name>
    <dbReference type="NCBI Taxonomy" id="317664"/>
    <lineage>
        <taxon>Bacteria</taxon>
        <taxon>Bacillati</taxon>
        <taxon>Actinomycetota</taxon>
        <taxon>Actinomycetes</taxon>
        <taxon>Kineosporiales</taxon>
        <taxon>Kineosporiaceae</taxon>
        <taxon>Quadrisphaera</taxon>
    </lineage>
</organism>
<dbReference type="InterPro" id="IPR036950">
    <property type="entry name" value="PBP_transglycosylase"/>
</dbReference>
<gene>
    <name evidence="12" type="ORF">BXY45_102148</name>
</gene>
<feature type="compositionally biased region" description="Gly residues" evidence="9">
    <location>
        <begin position="740"/>
        <end position="754"/>
    </location>
</feature>
<keyword evidence="2" id="KW-0645">Protease</keyword>
<keyword evidence="1 12" id="KW-0121">Carboxypeptidase</keyword>
<evidence type="ECO:0000256" key="6">
    <source>
        <dbReference type="ARBA" id="ARBA00023268"/>
    </source>
</evidence>
<feature type="compositionally biased region" description="Low complexity" evidence="9">
    <location>
        <begin position="639"/>
        <end position="667"/>
    </location>
</feature>
<evidence type="ECO:0000313" key="12">
    <source>
        <dbReference type="EMBL" id="PWJ55782.1"/>
    </source>
</evidence>
<reference evidence="12 13" key="1">
    <citation type="submission" date="2018-03" db="EMBL/GenBank/DDBJ databases">
        <title>Genomic Encyclopedia of Archaeal and Bacterial Type Strains, Phase II (KMG-II): from individual species to whole genera.</title>
        <authorList>
            <person name="Goeker M."/>
        </authorList>
    </citation>
    <scope>NUCLEOTIDE SEQUENCE [LARGE SCALE GENOMIC DNA]</scope>
    <source>
        <strain evidence="12 13">DSM 44889</strain>
    </source>
</reference>
<feature type="domain" description="Glycosyl transferase family 51" evidence="11">
    <location>
        <begin position="49"/>
        <end position="225"/>
    </location>
</feature>
<dbReference type="GO" id="GO:0006508">
    <property type="term" value="P:proteolysis"/>
    <property type="evidence" value="ECO:0007669"/>
    <property type="project" value="UniProtKB-KW"/>
</dbReference>
<evidence type="ECO:0000256" key="3">
    <source>
        <dbReference type="ARBA" id="ARBA00022676"/>
    </source>
</evidence>
<dbReference type="InterPro" id="IPR012338">
    <property type="entry name" value="Beta-lactam/transpept-like"/>
</dbReference>
<dbReference type="Proteomes" id="UP000245469">
    <property type="component" value="Unassembled WGS sequence"/>
</dbReference>
<evidence type="ECO:0000256" key="4">
    <source>
        <dbReference type="ARBA" id="ARBA00022679"/>
    </source>
</evidence>
<dbReference type="GO" id="GO:0009002">
    <property type="term" value="F:serine-type D-Ala-D-Ala carboxypeptidase activity"/>
    <property type="evidence" value="ECO:0007669"/>
    <property type="project" value="UniProtKB-EC"/>
</dbReference>
<dbReference type="SUPFAM" id="SSF56601">
    <property type="entry name" value="beta-lactamase/transpeptidase-like"/>
    <property type="match status" value="1"/>
</dbReference>
<protein>
    <submittedName>
        <fullName evidence="12">Membrane peptidoglycan carboxypeptidase</fullName>
    </submittedName>
</protein>
<evidence type="ECO:0000259" key="11">
    <source>
        <dbReference type="Pfam" id="PF00912"/>
    </source>
</evidence>
<comment type="caution">
    <text evidence="12">The sequence shown here is derived from an EMBL/GenBank/DDBJ whole genome shotgun (WGS) entry which is preliminary data.</text>
</comment>
<dbReference type="PANTHER" id="PTHR32282">
    <property type="entry name" value="BINDING PROTEIN TRANSPEPTIDASE, PUTATIVE-RELATED"/>
    <property type="match status" value="1"/>
</dbReference>
<feature type="compositionally biased region" description="Low complexity" evidence="9">
    <location>
        <begin position="728"/>
        <end position="739"/>
    </location>
</feature>
<dbReference type="EMBL" id="QGDQ01000002">
    <property type="protein sequence ID" value="PWJ55782.1"/>
    <property type="molecule type" value="Genomic_DNA"/>
</dbReference>
<keyword evidence="3" id="KW-0328">Glycosyltransferase</keyword>
<dbReference type="GO" id="GO:0030288">
    <property type="term" value="C:outer membrane-bounded periplasmic space"/>
    <property type="evidence" value="ECO:0007669"/>
    <property type="project" value="TreeGrafter"/>
</dbReference>
<name>A0A316ADU4_9ACTN</name>
<comment type="catalytic activity">
    <reaction evidence="7">
        <text>Preferential cleavage: (Ac)2-L-Lys-D-Ala-|-D-Ala. Also transpeptidation of peptidyl-alanyl moieties that are N-acyl substituents of D-alanine.</text>
        <dbReference type="EC" id="3.4.16.4"/>
    </reaction>
</comment>
<evidence type="ECO:0000313" key="13">
    <source>
        <dbReference type="Proteomes" id="UP000245469"/>
    </source>
</evidence>
<sequence>MVLSGLLLLVIIVVGVGTLAYATTPTPSLNANALKATTTVYYSDGTTVMAELNDDGIDRKPLTEEQMPKSAKDAAVASEDRTFYENKGVSVTGIARAVWGVVTGNPDLGGGSTITQQYVKNITGNDQRAYTRKATEAIQALKVDQQYEKDQILTSYLNTVYFGRGAYGIAAATEAYFGPTVDPTQLTHEQAALLIGILPAPSAWDPANSPENAQKRYSYVMDAMQKMGSISADEVAANPTMPEAVKQEKPKWFQGPRGYVLNAIVKELAAPGYSFTGLDGINRTLKTADDVAAAGLKIVSTIDAAKQQAAEETMGDTKVFPAKGRPETLRAGLISIDPTTGGVVAMYGGPDYLTQPFDAVNQGMAQAGSTFKPITLLAALQNGTTDGQKVELSDTFNGSSPQTFGDTPTTNFSNEQFGNINLVKATADSVNTVYVHLNQEIGPRTTAKTAEQLGITMEDNSTSALANVLGSSAVLPIQMAQAYAALANGGTVHPAHYIQQATVGDSDVYVVRTDPNKGEKPFKDDAVADTVYAMQAVTKPGGTAASIGSAFGKRPIAGKTGTTNKNRAAWFNGFTPQLQTAVVLYNSGPNGEELSIPGWGGVREVTGATYPTRIWTSYMQKALKGTKIEQFARPSEQVSSEPSPTPSATPTDTASASPSDSVSPSDSPSDDGDGPDGGDGPSNGPSQSGPGQNQGGNQGGGQGQNQGDTTDQAAGPPGLADRVAARLGQARPGPGATGAPAGGQAGGPAGRTQG</sequence>
<keyword evidence="4" id="KW-0808">Transferase</keyword>
<feature type="domain" description="Penicillin-binding protein transpeptidase" evidence="10">
    <location>
        <begin position="336"/>
        <end position="585"/>
    </location>
</feature>
<dbReference type="Gene3D" id="3.40.710.10">
    <property type="entry name" value="DD-peptidase/beta-lactamase superfamily"/>
    <property type="match status" value="1"/>
</dbReference>
<comment type="catalytic activity">
    <reaction evidence="8">
        <text>[GlcNAc-(1-&gt;4)-Mur2Ac(oyl-L-Ala-gamma-D-Glu-L-Lys-D-Ala-D-Ala)](n)-di-trans,octa-cis-undecaprenyl diphosphate + beta-D-GlcNAc-(1-&gt;4)-Mur2Ac(oyl-L-Ala-gamma-D-Glu-L-Lys-D-Ala-D-Ala)-di-trans,octa-cis-undecaprenyl diphosphate = [GlcNAc-(1-&gt;4)-Mur2Ac(oyl-L-Ala-gamma-D-Glu-L-Lys-D-Ala-D-Ala)](n+1)-di-trans,octa-cis-undecaprenyl diphosphate + di-trans,octa-cis-undecaprenyl diphosphate + H(+)</text>
        <dbReference type="Rhea" id="RHEA:23708"/>
        <dbReference type="Rhea" id="RHEA-COMP:9602"/>
        <dbReference type="Rhea" id="RHEA-COMP:9603"/>
        <dbReference type="ChEBI" id="CHEBI:15378"/>
        <dbReference type="ChEBI" id="CHEBI:58405"/>
        <dbReference type="ChEBI" id="CHEBI:60033"/>
        <dbReference type="ChEBI" id="CHEBI:78435"/>
        <dbReference type="EC" id="2.4.99.28"/>
    </reaction>
</comment>
<keyword evidence="6" id="KW-0511">Multifunctional enzyme</keyword>
<dbReference type="Gene3D" id="1.10.3810.10">
    <property type="entry name" value="Biosynthetic peptidoglycan transglycosylase-like"/>
    <property type="match status" value="1"/>
</dbReference>
<dbReference type="Pfam" id="PF00912">
    <property type="entry name" value="Transgly"/>
    <property type="match status" value="1"/>
</dbReference>